<evidence type="ECO:0000259" key="3">
    <source>
        <dbReference type="Pfam" id="PF13400"/>
    </source>
</evidence>
<dbReference type="EMBL" id="JBHUKR010000007">
    <property type="protein sequence ID" value="MFD2417583.1"/>
    <property type="molecule type" value="Genomic_DNA"/>
</dbReference>
<feature type="region of interest" description="Disordered" evidence="1">
    <location>
        <begin position="103"/>
        <end position="123"/>
    </location>
</feature>
<dbReference type="InterPro" id="IPR028087">
    <property type="entry name" value="Tad_N"/>
</dbReference>
<dbReference type="InterPro" id="IPR021202">
    <property type="entry name" value="Rv3654c-like"/>
</dbReference>
<keyword evidence="2" id="KW-0812">Transmembrane</keyword>
<keyword evidence="2" id="KW-0472">Membrane</keyword>
<dbReference type="Proteomes" id="UP001597417">
    <property type="component" value="Unassembled WGS sequence"/>
</dbReference>
<feature type="domain" description="Putative Flp pilus-assembly TadG-like N-terminal" evidence="3">
    <location>
        <begin position="7"/>
        <end position="52"/>
    </location>
</feature>
<organism evidence="4 5">
    <name type="scientific">Amycolatopsis pigmentata</name>
    <dbReference type="NCBI Taxonomy" id="450801"/>
    <lineage>
        <taxon>Bacteria</taxon>
        <taxon>Bacillati</taxon>
        <taxon>Actinomycetota</taxon>
        <taxon>Actinomycetes</taxon>
        <taxon>Pseudonocardiales</taxon>
        <taxon>Pseudonocardiaceae</taxon>
        <taxon>Amycolatopsis</taxon>
    </lineage>
</organism>
<dbReference type="Pfam" id="PF13400">
    <property type="entry name" value="Tad"/>
    <property type="match status" value="1"/>
</dbReference>
<protein>
    <submittedName>
        <fullName evidence="4">Rv3654c family TadE-like protein</fullName>
    </submittedName>
</protein>
<keyword evidence="5" id="KW-1185">Reference proteome</keyword>
<evidence type="ECO:0000313" key="5">
    <source>
        <dbReference type="Proteomes" id="UP001597417"/>
    </source>
</evidence>
<keyword evidence="2" id="KW-1133">Transmembrane helix</keyword>
<comment type="caution">
    <text evidence="4">The sequence shown here is derived from an EMBL/GenBank/DDBJ whole genome shotgun (WGS) entry which is preliminary data.</text>
</comment>
<dbReference type="NCBIfam" id="TIGR03816">
    <property type="entry name" value="tadE_like_DECH"/>
    <property type="match status" value="1"/>
</dbReference>
<evidence type="ECO:0000256" key="1">
    <source>
        <dbReference type="SAM" id="MobiDB-lite"/>
    </source>
</evidence>
<accession>A0ABW5FS20</accession>
<name>A0ABW5FS20_9PSEU</name>
<evidence type="ECO:0000313" key="4">
    <source>
        <dbReference type="EMBL" id="MFD2417583.1"/>
    </source>
</evidence>
<feature type="transmembrane region" description="Helical" evidence="2">
    <location>
        <begin position="12"/>
        <end position="30"/>
    </location>
</feature>
<gene>
    <name evidence="4" type="ORF">ACFSXZ_14735</name>
</gene>
<reference evidence="5" key="1">
    <citation type="journal article" date="2019" name="Int. J. Syst. Evol. Microbiol.">
        <title>The Global Catalogue of Microorganisms (GCM) 10K type strain sequencing project: providing services to taxonomists for standard genome sequencing and annotation.</title>
        <authorList>
            <consortium name="The Broad Institute Genomics Platform"/>
            <consortium name="The Broad Institute Genome Sequencing Center for Infectious Disease"/>
            <person name="Wu L."/>
            <person name="Ma J."/>
        </authorList>
    </citation>
    <scope>NUCLEOTIDE SEQUENCE [LARGE SCALE GENOMIC DNA]</scope>
    <source>
        <strain evidence="5">CGMCC 4.7645</strain>
    </source>
</reference>
<dbReference type="RefSeq" id="WP_378265461.1">
    <property type="nucleotide sequence ID" value="NZ_JBHUKR010000007.1"/>
</dbReference>
<evidence type="ECO:0000256" key="2">
    <source>
        <dbReference type="SAM" id="Phobius"/>
    </source>
</evidence>
<sequence length="123" mass="12172">MRTDDSGAATVWAAIAMAALLAVATVLFSLGSVMVTRQRAADTADLAALAAAGGAARGGEVACERANSIATKAAVRLVTCRLDGWDALIEVEAAAPAGLGVASAHARAGPVSRGTPASQGRTR</sequence>
<proteinExistence type="predicted"/>